<reference evidence="2" key="1">
    <citation type="submission" date="2017-09" db="EMBL/GenBank/DDBJ databases">
        <title>Depth-based differentiation of microbial function through sediment-hosted aquifers and enrichment of novel symbionts in the deep terrestrial subsurface.</title>
        <authorList>
            <person name="Probst A.J."/>
            <person name="Ladd B."/>
            <person name="Jarett J.K."/>
            <person name="Geller-Mcgrath D.E."/>
            <person name="Sieber C.M.K."/>
            <person name="Emerson J.B."/>
            <person name="Anantharaman K."/>
            <person name="Thomas B.C."/>
            <person name="Malmstrom R."/>
            <person name="Stieglmeier M."/>
            <person name="Klingl A."/>
            <person name="Woyke T."/>
            <person name="Ryan C.M."/>
            <person name="Banfield J.F."/>
        </authorList>
    </citation>
    <scope>NUCLEOTIDE SEQUENCE [LARGE SCALE GENOMIC DNA]</scope>
</reference>
<protein>
    <submittedName>
        <fullName evidence="1">Uncharacterized protein</fullName>
    </submittedName>
</protein>
<evidence type="ECO:0000313" key="1">
    <source>
        <dbReference type="EMBL" id="PJA47020.1"/>
    </source>
</evidence>
<name>A0A2M7XGK1_9BACT</name>
<accession>A0A2M7XGK1</accession>
<dbReference type="EMBL" id="PFWT01000003">
    <property type="protein sequence ID" value="PJA47020.1"/>
    <property type="molecule type" value="Genomic_DNA"/>
</dbReference>
<dbReference type="AlphaFoldDB" id="A0A2M7XGK1"/>
<dbReference type="Proteomes" id="UP000231263">
    <property type="component" value="Unassembled WGS sequence"/>
</dbReference>
<evidence type="ECO:0000313" key="2">
    <source>
        <dbReference type="Proteomes" id="UP000231263"/>
    </source>
</evidence>
<gene>
    <name evidence="1" type="ORF">CO173_00395</name>
</gene>
<organism evidence="1 2">
    <name type="scientific">Candidatus Uhrbacteria bacterium CG_4_9_14_3_um_filter_41_35</name>
    <dbReference type="NCBI Taxonomy" id="1975034"/>
    <lineage>
        <taxon>Bacteria</taxon>
        <taxon>Candidatus Uhriibacteriota</taxon>
    </lineage>
</organism>
<proteinExistence type="predicted"/>
<sequence>MKLRAYSAWLILLLLIVAPVFNVAKAQMTSTNYEIRFDSVGAGGDDTSGSVTYQLRDSVGGSGEGNASSATYNLTAGYRQGVFDQIATFETYGMNRVSETAATALTGNVVTVNTVSGVLVGDMAYIVQDQGSNQRTGFGKVIDITGNDVTLDNITTLGGSLTINGSADYFYTANNSTLDLGVLNSSTLSTTALGWTVDADVSGGYSVYVFEDHDLQLTVGPDTYVINDVADGSVSAGASEYGARSSDQTLAGSSFDTTDYNFSTAHQLVGSRSSNSLLNRDFLLIKTGVQSGQEPGNYSHTLTLIYVGAY</sequence>
<comment type="caution">
    <text evidence="1">The sequence shown here is derived from an EMBL/GenBank/DDBJ whole genome shotgun (WGS) entry which is preliminary data.</text>
</comment>